<gene>
    <name evidence="1" type="ORF">S12H4_14656</name>
</gene>
<sequence>ALKTEIIGLAIKDRTVILNPANIIVRVATSQALFSAREALAAPRFCPTMVADALPRLKYGIWTS</sequence>
<comment type="caution">
    <text evidence="1">The sequence shown here is derived from an EMBL/GenBank/DDBJ whole genome shotgun (WGS) entry which is preliminary data.</text>
</comment>
<proteinExistence type="predicted"/>
<name>X1RSB0_9ZZZZ</name>
<reference evidence="1" key="1">
    <citation type="journal article" date="2014" name="Front. Microbiol.">
        <title>High frequency of phylogenetically diverse reductive dehalogenase-homologous genes in deep subseafloor sedimentary metagenomes.</title>
        <authorList>
            <person name="Kawai M."/>
            <person name="Futagami T."/>
            <person name="Toyoda A."/>
            <person name="Takaki Y."/>
            <person name="Nishi S."/>
            <person name="Hori S."/>
            <person name="Arai W."/>
            <person name="Tsubouchi T."/>
            <person name="Morono Y."/>
            <person name="Uchiyama I."/>
            <person name="Ito T."/>
            <person name="Fujiyama A."/>
            <person name="Inagaki F."/>
            <person name="Takami H."/>
        </authorList>
    </citation>
    <scope>NUCLEOTIDE SEQUENCE</scope>
    <source>
        <strain evidence="1">Expedition CK06-06</strain>
    </source>
</reference>
<protein>
    <submittedName>
        <fullName evidence="1">Uncharacterized protein</fullName>
    </submittedName>
</protein>
<feature type="non-terminal residue" evidence="1">
    <location>
        <position position="1"/>
    </location>
</feature>
<dbReference type="EMBL" id="BARW01007001">
    <property type="protein sequence ID" value="GAI83523.1"/>
    <property type="molecule type" value="Genomic_DNA"/>
</dbReference>
<dbReference type="AlphaFoldDB" id="X1RSB0"/>
<organism evidence="1">
    <name type="scientific">marine sediment metagenome</name>
    <dbReference type="NCBI Taxonomy" id="412755"/>
    <lineage>
        <taxon>unclassified sequences</taxon>
        <taxon>metagenomes</taxon>
        <taxon>ecological metagenomes</taxon>
    </lineage>
</organism>
<accession>X1RSB0</accession>
<evidence type="ECO:0000313" key="1">
    <source>
        <dbReference type="EMBL" id="GAI83523.1"/>
    </source>
</evidence>